<feature type="region of interest" description="Disordered" evidence="2">
    <location>
        <begin position="122"/>
        <end position="218"/>
    </location>
</feature>
<dbReference type="GO" id="GO:0008270">
    <property type="term" value="F:zinc ion binding"/>
    <property type="evidence" value="ECO:0007669"/>
    <property type="project" value="UniProtKB-KW"/>
</dbReference>
<organism evidence="4 5">
    <name type="scientific">Panagrolaimus superbus</name>
    <dbReference type="NCBI Taxonomy" id="310955"/>
    <lineage>
        <taxon>Eukaryota</taxon>
        <taxon>Metazoa</taxon>
        <taxon>Ecdysozoa</taxon>
        <taxon>Nematoda</taxon>
        <taxon>Chromadorea</taxon>
        <taxon>Rhabditida</taxon>
        <taxon>Tylenchina</taxon>
        <taxon>Panagrolaimomorpha</taxon>
        <taxon>Panagrolaimoidea</taxon>
        <taxon>Panagrolaimidae</taxon>
        <taxon>Panagrolaimus</taxon>
    </lineage>
</organism>
<dbReference type="SUPFAM" id="SSF57667">
    <property type="entry name" value="beta-beta-alpha zinc fingers"/>
    <property type="match status" value="1"/>
</dbReference>
<dbReference type="Proteomes" id="UP000887577">
    <property type="component" value="Unplaced"/>
</dbReference>
<dbReference type="PROSITE" id="PS00028">
    <property type="entry name" value="ZINC_FINGER_C2H2_1"/>
    <property type="match status" value="1"/>
</dbReference>
<keyword evidence="1" id="KW-0862">Zinc</keyword>
<sequence length="362" mass="39357">MTAHSLTEAYCYICPQCPQKFCEERRLRNHLELHASDPNSACHRCRQCDGAFRSALALRRHIDQSRACYSHPFGIKPQMMIAPTQPIDPYAFIESDEENENKNVIAEAAAAVVVVTGIGGGGIKRQKSIGDSGAGSDVSSNTTSPPRNSTLEEEYDEKTPEDSSFLSKRSKKSSENEDADSGFRSRLNSNLSCSPSSHSAISSGSDSPGRKYSTGQDYGNGGIGASNYEALAGPSGSNASSYGNGCYSQTSTSRLNIPAPTAHYSYGLIEIEDNFGIEMDSEEDFGGQLLQKKSVSTRNFRLIQNMKANAADNEFINRISEISSSSEYSSSVQFETLNSFNGFPLETFEVTEPVIETSKELK</sequence>
<proteinExistence type="predicted"/>
<dbReference type="InterPro" id="IPR036236">
    <property type="entry name" value="Znf_C2H2_sf"/>
</dbReference>
<evidence type="ECO:0000313" key="4">
    <source>
        <dbReference type="Proteomes" id="UP000887577"/>
    </source>
</evidence>
<keyword evidence="4" id="KW-1185">Reference proteome</keyword>
<keyword evidence="1" id="KW-0863">Zinc-finger</keyword>
<reference evidence="5" key="1">
    <citation type="submission" date="2022-11" db="UniProtKB">
        <authorList>
            <consortium name="WormBaseParasite"/>
        </authorList>
    </citation>
    <scope>IDENTIFICATION</scope>
</reference>
<evidence type="ECO:0000259" key="3">
    <source>
        <dbReference type="PROSITE" id="PS50157"/>
    </source>
</evidence>
<dbReference type="AlphaFoldDB" id="A0A914YQD3"/>
<feature type="compositionally biased region" description="Low complexity" evidence="2">
    <location>
        <begin position="139"/>
        <end position="149"/>
    </location>
</feature>
<dbReference type="WBParaSite" id="PSU_v2.g19573.t1">
    <property type="protein sequence ID" value="PSU_v2.g19573.t1"/>
    <property type="gene ID" value="PSU_v2.g19573"/>
</dbReference>
<protein>
    <submittedName>
        <fullName evidence="5">C2H2-type domain-containing protein</fullName>
    </submittedName>
</protein>
<feature type="compositionally biased region" description="Low complexity" evidence="2">
    <location>
        <begin position="184"/>
        <end position="207"/>
    </location>
</feature>
<dbReference type="InterPro" id="IPR013087">
    <property type="entry name" value="Znf_C2H2_type"/>
</dbReference>
<evidence type="ECO:0000313" key="5">
    <source>
        <dbReference type="WBParaSite" id="PSU_v2.g19573.t1"/>
    </source>
</evidence>
<evidence type="ECO:0000256" key="2">
    <source>
        <dbReference type="SAM" id="MobiDB-lite"/>
    </source>
</evidence>
<evidence type="ECO:0000256" key="1">
    <source>
        <dbReference type="PROSITE-ProRule" id="PRU00042"/>
    </source>
</evidence>
<keyword evidence="1" id="KW-0479">Metal-binding</keyword>
<dbReference type="Gene3D" id="3.30.160.60">
    <property type="entry name" value="Classic Zinc Finger"/>
    <property type="match status" value="1"/>
</dbReference>
<dbReference type="SMART" id="SM00355">
    <property type="entry name" value="ZnF_C2H2"/>
    <property type="match status" value="2"/>
</dbReference>
<feature type="domain" description="C2H2-type" evidence="3">
    <location>
        <begin position="12"/>
        <end position="39"/>
    </location>
</feature>
<name>A0A914YQD3_9BILA</name>
<dbReference type="PROSITE" id="PS50157">
    <property type="entry name" value="ZINC_FINGER_C2H2_2"/>
    <property type="match status" value="1"/>
</dbReference>
<accession>A0A914YQD3</accession>